<organism evidence="14">
    <name type="scientific">Ralstonia solanacearum</name>
    <name type="common">Pseudomonas solanacearum</name>
    <dbReference type="NCBI Taxonomy" id="305"/>
    <lineage>
        <taxon>Bacteria</taxon>
        <taxon>Pseudomonadati</taxon>
        <taxon>Pseudomonadota</taxon>
        <taxon>Betaproteobacteria</taxon>
        <taxon>Burkholderiales</taxon>
        <taxon>Burkholderiaceae</taxon>
        <taxon>Ralstonia</taxon>
        <taxon>Ralstonia solanacearum species complex</taxon>
    </lineage>
</organism>
<evidence type="ECO:0000256" key="4">
    <source>
        <dbReference type="ARBA" id="ARBA00019905"/>
    </source>
</evidence>
<keyword evidence="5 14" id="KW-0378">Hydrolase</keyword>
<dbReference type="InterPro" id="IPR011613">
    <property type="entry name" value="GH15-like"/>
</dbReference>
<dbReference type="GO" id="GO:0004555">
    <property type="term" value="F:alpha,alpha-trehalase activity"/>
    <property type="evidence" value="ECO:0007669"/>
    <property type="project" value="UniProtKB-EC"/>
</dbReference>
<dbReference type="AlphaFoldDB" id="A0A0S4VN80"/>
<dbReference type="InterPro" id="IPR012341">
    <property type="entry name" value="6hp_glycosidase-like_sf"/>
</dbReference>
<evidence type="ECO:0000259" key="13">
    <source>
        <dbReference type="Pfam" id="PF19291"/>
    </source>
</evidence>
<comment type="catalytic activity">
    <reaction evidence="1">
        <text>alpha,alpha-trehalose + H2O = alpha-D-glucose + beta-D-glucose</text>
        <dbReference type="Rhea" id="RHEA:32675"/>
        <dbReference type="ChEBI" id="CHEBI:15377"/>
        <dbReference type="ChEBI" id="CHEBI:15903"/>
        <dbReference type="ChEBI" id="CHEBI:16551"/>
        <dbReference type="ChEBI" id="CHEBI:17925"/>
        <dbReference type="EC" id="3.2.1.28"/>
    </reaction>
</comment>
<evidence type="ECO:0000256" key="10">
    <source>
        <dbReference type="ARBA" id="ARBA00053030"/>
    </source>
</evidence>
<feature type="domain" description="Trehalase-like N-terminal" evidence="13">
    <location>
        <begin position="36"/>
        <end position="171"/>
    </location>
</feature>
<evidence type="ECO:0000256" key="1">
    <source>
        <dbReference type="ARBA" id="ARBA00001576"/>
    </source>
</evidence>
<evidence type="ECO:0000256" key="11">
    <source>
        <dbReference type="ARBA" id="ARBA00060615"/>
    </source>
</evidence>
<reference evidence="14" key="1">
    <citation type="submission" date="2015-10" db="EMBL/GenBank/DDBJ databases">
        <authorList>
            <person name="Gilbert D.G."/>
        </authorList>
    </citation>
    <scope>NUCLEOTIDE SEQUENCE</scope>
    <source>
        <strain evidence="14">Phyl III-seqv23</strain>
    </source>
</reference>
<evidence type="ECO:0000256" key="3">
    <source>
        <dbReference type="ARBA" id="ARBA00012757"/>
    </source>
</evidence>
<evidence type="ECO:0000313" key="14">
    <source>
        <dbReference type="EMBL" id="CUV35754.1"/>
    </source>
</evidence>
<comment type="cofactor">
    <cofactor evidence="10">
        <name>phosphate</name>
        <dbReference type="ChEBI" id="CHEBI:43474"/>
    </cofactor>
</comment>
<evidence type="ECO:0000256" key="6">
    <source>
        <dbReference type="ARBA" id="ARBA00023277"/>
    </source>
</evidence>
<dbReference type="Pfam" id="PF19291">
    <property type="entry name" value="TREH_N"/>
    <property type="match status" value="1"/>
</dbReference>
<dbReference type="SUPFAM" id="SSF48208">
    <property type="entry name" value="Six-hairpin glycosidases"/>
    <property type="match status" value="1"/>
</dbReference>
<comment type="pathway">
    <text evidence="11">Glycan degradation; trehalose degradation; D-glucose from alpha,alpha-trehalose: step 1/1.</text>
</comment>
<dbReference type="InterPro" id="IPR045582">
    <property type="entry name" value="Trehalase-like_N"/>
</dbReference>
<dbReference type="GO" id="GO:0005993">
    <property type="term" value="P:trehalose catabolic process"/>
    <property type="evidence" value="ECO:0007669"/>
    <property type="project" value="UniProtKB-ARBA"/>
</dbReference>
<feature type="domain" description="GH15-like" evidence="12">
    <location>
        <begin position="277"/>
        <end position="639"/>
    </location>
</feature>
<evidence type="ECO:0000256" key="5">
    <source>
        <dbReference type="ARBA" id="ARBA00022801"/>
    </source>
</evidence>
<dbReference type="EMBL" id="LN899825">
    <property type="protein sequence ID" value="CUV35754.1"/>
    <property type="molecule type" value="Genomic_DNA"/>
</dbReference>
<dbReference type="Gene3D" id="1.50.10.10">
    <property type="match status" value="1"/>
</dbReference>
<dbReference type="Pfam" id="PF00723">
    <property type="entry name" value="Glyco_hydro_15"/>
    <property type="match status" value="1"/>
</dbReference>
<gene>
    <name evidence="14" type="ORF">TD1301_v1_1620020</name>
</gene>
<evidence type="ECO:0000259" key="12">
    <source>
        <dbReference type="Pfam" id="PF00723"/>
    </source>
</evidence>
<accession>A0A0S4VN80</accession>
<protein>
    <recommendedName>
        <fullName evidence="4">Trehalase</fullName>
        <ecNumber evidence="3">3.2.1.28</ecNumber>
    </recommendedName>
    <alternativeName>
        <fullName evidence="8">Alpha,alpha-trehalase</fullName>
    </alternativeName>
    <alternativeName>
        <fullName evidence="9">Alpha,alpha-trehalose glucohydrolase</fullName>
    </alternativeName>
</protein>
<keyword evidence="7" id="KW-0326">Glycosidase</keyword>
<keyword evidence="6" id="KW-0119">Carbohydrate metabolism</keyword>
<dbReference type="EC" id="3.2.1.28" evidence="3"/>
<dbReference type="FunFam" id="1.50.10.10:FF:000005">
    <property type="entry name" value="Glycosyl hydrolase, glucoamylase"/>
    <property type="match status" value="1"/>
</dbReference>
<evidence type="ECO:0000256" key="2">
    <source>
        <dbReference type="ARBA" id="ARBA00006188"/>
    </source>
</evidence>
<dbReference type="PANTHER" id="PTHR31616">
    <property type="entry name" value="TREHALASE"/>
    <property type="match status" value="1"/>
</dbReference>
<dbReference type="InterPro" id="IPR008928">
    <property type="entry name" value="6-hairpin_glycosidase_sf"/>
</dbReference>
<evidence type="ECO:0000256" key="7">
    <source>
        <dbReference type="ARBA" id="ARBA00023295"/>
    </source>
</evidence>
<sequence length="655" mass="72142">MAARLRVSRSGSRPAVYYTLARVEPCMKRMSLEWSEMPSRIEDYALIGDCETAALVSRDGSIDWLCWPRFDSGACFAALLGTPDHGRWRIAPQGPIRAVRRRYLPGTLILETVFETDTGTASLTDLMPSRLPGTPSAREDTSDLVRIVRGLSGTVAMRMDLTLRFDYGASVPWVSRVTEETGAVSDDPCEMPGCVLRAIAGPDMVVLRTPAQVRGENLSTVAEFAVAAGEAMPFVLTHSPSHRPLPASIDAIEAQRDTEPRWRAWSGRCRGAGEWAEAIERSLITLKALTYHPTGGLVAAPTTSLPEQPGGVRNWDYRYCWLRDATLTLLALMNAGYYSEARAWRAWLERAVAGSPAQIQIMYGIAGERRLGEWTVPWLPGYEGAQPVRIGNAAAVQLQLDVYGELMDALYIARKGGLDGDAASWRLQVALMTHLEAAWQSPDEGIWEVRGPARHFTHSKVMAWVAFDRAVKTIEQFGLDGPLARWRAVRDRIHDEVCRHGYSAERGCFVQSYGSREMDAALLMLPLVGFLPASDLRIQRTVRAIEDDLLADGLVRRYRTEAVTDGLPAGEGVFLACSFWYVDNLVLQGRHDEARALFAKLLALRNDVGLLAEEYDPGSGRMLGNFPQAFSHIALVNSALALCAAADHVGQRTGT</sequence>
<evidence type="ECO:0000256" key="8">
    <source>
        <dbReference type="ARBA" id="ARBA00030473"/>
    </source>
</evidence>
<evidence type="ECO:0000256" key="9">
    <source>
        <dbReference type="ARBA" id="ARBA00031637"/>
    </source>
</evidence>
<dbReference type="PANTHER" id="PTHR31616:SF0">
    <property type="entry name" value="GLUCAN 1,4-ALPHA-GLUCOSIDASE"/>
    <property type="match status" value="1"/>
</dbReference>
<comment type="similarity">
    <text evidence="2">Belongs to the glycosyl hydrolase 15 family.</text>
</comment>
<name>A0A0S4VN80_RALSL</name>
<proteinExistence type="inferred from homology"/>